<dbReference type="PROSITE" id="PS51406">
    <property type="entry name" value="FIBRINOGEN_C_2"/>
    <property type="match status" value="1"/>
</dbReference>
<dbReference type="Ensembl" id="ENSJHYT00000012656.1">
    <property type="protein sequence ID" value="ENSJHYP00000010472.1"/>
    <property type="gene ID" value="ENSJHYG00000008218.1"/>
</dbReference>
<dbReference type="InterPro" id="IPR036056">
    <property type="entry name" value="Fibrinogen-like_C"/>
</dbReference>
<feature type="domain" description="Fibrinogen C-terminal" evidence="2">
    <location>
        <begin position="86"/>
        <end position="201"/>
    </location>
</feature>
<dbReference type="PANTHER" id="PTHR19143">
    <property type="entry name" value="FIBRINOGEN/TENASCIN/ANGIOPOEITIN"/>
    <property type="match status" value="1"/>
</dbReference>
<keyword evidence="4" id="KW-1185">Reference proteome</keyword>
<reference evidence="3" key="2">
    <citation type="submission" date="2025-09" db="UniProtKB">
        <authorList>
            <consortium name="Ensembl"/>
        </authorList>
    </citation>
    <scope>IDENTIFICATION</scope>
</reference>
<protein>
    <recommendedName>
        <fullName evidence="2">Fibrinogen C-terminal domain-containing protein</fullName>
    </recommendedName>
</protein>
<dbReference type="GO" id="GO:0005615">
    <property type="term" value="C:extracellular space"/>
    <property type="evidence" value="ECO:0007669"/>
    <property type="project" value="TreeGrafter"/>
</dbReference>
<organism evidence="3 4">
    <name type="scientific">Junco hyemalis</name>
    <name type="common">Dark-eyed junco</name>
    <dbReference type="NCBI Taxonomy" id="40217"/>
    <lineage>
        <taxon>Eukaryota</taxon>
        <taxon>Metazoa</taxon>
        <taxon>Chordata</taxon>
        <taxon>Craniata</taxon>
        <taxon>Vertebrata</taxon>
        <taxon>Euteleostomi</taxon>
        <taxon>Archelosauria</taxon>
        <taxon>Archosauria</taxon>
        <taxon>Dinosauria</taxon>
        <taxon>Saurischia</taxon>
        <taxon>Theropoda</taxon>
        <taxon>Coelurosauria</taxon>
        <taxon>Aves</taxon>
        <taxon>Neognathae</taxon>
        <taxon>Neoaves</taxon>
        <taxon>Telluraves</taxon>
        <taxon>Australaves</taxon>
        <taxon>Passeriformes</taxon>
        <taxon>Passerellidae</taxon>
        <taxon>Junco</taxon>
    </lineage>
</organism>
<dbReference type="AlphaFoldDB" id="A0A8C5J116"/>
<evidence type="ECO:0000313" key="3">
    <source>
        <dbReference type="Ensembl" id="ENSJHYP00000010472.1"/>
    </source>
</evidence>
<evidence type="ECO:0000256" key="1">
    <source>
        <dbReference type="SAM" id="MobiDB-lite"/>
    </source>
</evidence>
<dbReference type="InterPro" id="IPR014716">
    <property type="entry name" value="Fibrinogen_a/b/g_C_1"/>
</dbReference>
<dbReference type="PANTHER" id="PTHR19143:SF466">
    <property type="entry name" value="FIBRINOGEN C-TERMINAL DOMAIN-CONTAINING PROTEIN"/>
    <property type="match status" value="1"/>
</dbReference>
<evidence type="ECO:0000259" key="2">
    <source>
        <dbReference type="PROSITE" id="PS51406"/>
    </source>
</evidence>
<accession>A0A8C5J116</accession>
<dbReference type="Gene3D" id="3.90.215.10">
    <property type="entry name" value="Gamma Fibrinogen, chain A, domain 1"/>
    <property type="match status" value="1"/>
</dbReference>
<dbReference type="Pfam" id="PF00147">
    <property type="entry name" value="Fibrinogen_C"/>
    <property type="match status" value="1"/>
</dbReference>
<reference evidence="3" key="1">
    <citation type="submission" date="2025-08" db="UniProtKB">
        <authorList>
            <consortium name="Ensembl"/>
        </authorList>
    </citation>
    <scope>IDENTIFICATION</scope>
</reference>
<proteinExistence type="predicted"/>
<dbReference type="InterPro" id="IPR050373">
    <property type="entry name" value="Fibrinogen_C-term_domain"/>
</dbReference>
<name>A0A8C5J116_JUNHY</name>
<dbReference type="InterPro" id="IPR002181">
    <property type="entry name" value="Fibrinogen_a/b/g_C_dom"/>
</dbReference>
<feature type="region of interest" description="Disordered" evidence="1">
    <location>
        <begin position="52"/>
        <end position="102"/>
    </location>
</feature>
<dbReference type="SUPFAM" id="SSF56496">
    <property type="entry name" value="Fibrinogen C-terminal domain-like"/>
    <property type="match status" value="1"/>
</dbReference>
<feature type="compositionally biased region" description="Low complexity" evidence="1">
    <location>
        <begin position="58"/>
        <end position="67"/>
    </location>
</feature>
<dbReference type="SMART" id="SM00186">
    <property type="entry name" value="FBG"/>
    <property type="match status" value="1"/>
</dbReference>
<dbReference type="Proteomes" id="UP000694408">
    <property type="component" value="Unplaced"/>
</dbReference>
<evidence type="ECO:0000313" key="4">
    <source>
        <dbReference type="Proteomes" id="UP000694408"/>
    </source>
</evidence>
<sequence>MGTVGTVGMGMGTVGMGMGTMGAAGTGNGNDGNVGMGAVGMGMGTVGMGTGGMGLPGAPGAEGAPGTQGQPGARGEPGTAGRARGEERAGNTGNTGTARAIGTLTGTGTHILPSVRGIPIEVLCEMDTEGGGWTVIQRRQDGSVDFNRTWSEYKEGFGDLNGEFWLGNDNIHRMTSQGDYSLRIDLEDWNNKHKHAFYQVFSGNSVQGGFRAELGLSFASRLDFVPNLGLKVWKKLDVTQGMCGLTRPCPNSKSMDEGGGGSHG</sequence>